<organism evidence="3 4">
    <name type="scientific">Strongylocentrotus purpuratus</name>
    <name type="common">Purple sea urchin</name>
    <dbReference type="NCBI Taxonomy" id="7668"/>
    <lineage>
        <taxon>Eukaryota</taxon>
        <taxon>Metazoa</taxon>
        <taxon>Echinodermata</taxon>
        <taxon>Eleutherozoa</taxon>
        <taxon>Echinozoa</taxon>
        <taxon>Echinoidea</taxon>
        <taxon>Euechinoidea</taxon>
        <taxon>Echinacea</taxon>
        <taxon>Camarodonta</taxon>
        <taxon>Echinidea</taxon>
        <taxon>Strongylocentrotidae</taxon>
        <taxon>Strongylocentrotus</taxon>
    </lineage>
</organism>
<dbReference type="OrthoDB" id="10177295at2759"/>
<dbReference type="GeneID" id="115919769"/>
<evidence type="ECO:0000256" key="1">
    <source>
        <dbReference type="SAM" id="MobiDB-lite"/>
    </source>
</evidence>
<dbReference type="InParanoid" id="A0A7M7N2R9"/>
<accession>A0A7M7N2R9</accession>
<dbReference type="EnsemblMetazoa" id="XM_030973934">
    <property type="protein sequence ID" value="XP_030829794"/>
    <property type="gene ID" value="LOC115919769"/>
</dbReference>
<dbReference type="RefSeq" id="XP_030829794.1">
    <property type="nucleotide sequence ID" value="XM_030973934.1"/>
</dbReference>
<name>A0A7M7N2R9_STRPU</name>
<feature type="region of interest" description="Disordered" evidence="1">
    <location>
        <begin position="25"/>
        <end position="98"/>
    </location>
</feature>
<evidence type="ECO:0000259" key="2">
    <source>
        <dbReference type="Pfam" id="PF12248"/>
    </source>
</evidence>
<dbReference type="InterPro" id="IPR022041">
    <property type="entry name" value="Methyltransf_FA"/>
</dbReference>
<keyword evidence="4" id="KW-1185">Reference proteome</keyword>
<sequence length="333" mass="36631">MRLYWCTGKRQLAFICQANKDAMGTNQSDYRKSSHGSHAASMISSTTQGRTDESTTAPWRTSPPASTTSTTLPSRMHPTDPPTAVDFKPNSSTTIPTKASTTNITTAIEAGTSGTTVTTTPTQRQSNTTVETSQPTTVSATTTNVATTTNMIATTATSTTTARSTTPTKSPTTTRIAITEIPTPECIFSTNTFDNIQFKFPKILTFPLHIDVSFKMEKNARIVLTRDEAKEQDQEYYEITLGTLYKQSRATVEHCRPGPGCSKLETAVNGFLLSANDFIRVWVEYETSGRIQVGYHGQPAMIDFTDRDPIPDIAYIGFVNKQVLAEWIFHDYC</sequence>
<feature type="domain" description="Farnesoic acid O-methyl transferase" evidence="2">
    <location>
        <begin position="190"/>
        <end position="331"/>
    </location>
</feature>
<feature type="compositionally biased region" description="Low complexity" evidence="1">
    <location>
        <begin position="54"/>
        <end position="75"/>
    </location>
</feature>
<dbReference type="AlphaFoldDB" id="A0A7M7N2R9"/>
<evidence type="ECO:0000313" key="3">
    <source>
        <dbReference type="EnsemblMetazoa" id="XP_030829794"/>
    </source>
</evidence>
<evidence type="ECO:0000313" key="4">
    <source>
        <dbReference type="Proteomes" id="UP000007110"/>
    </source>
</evidence>
<reference evidence="4" key="1">
    <citation type="submission" date="2015-02" db="EMBL/GenBank/DDBJ databases">
        <title>Genome sequencing for Strongylocentrotus purpuratus.</title>
        <authorList>
            <person name="Murali S."/>
            <person name="Liu Y."/>
            <person name="Vee V."/>
            <person name="English A."/>
            <person name="Wang M."/>
            <person name="Skinner E."/>
            <person name="Han Y."/>
            <person name="Muzny D.M."/>
            <person name="Worley K.C."/>
            <person name="Gibbs R.A."/>
        </authorList>
    </citation>
    <scope>NUCLEOTIDE SEQUENCE</scope>
</reference>
<feature type="compositionally biased region" description="Polar residues" evidence="1">
    <location>
        <begin position="89"/>
        <end position="98"/>
    </location>
</feature>
<reference evidence="3" key="2">
    <citation type="submission" date="2021-01" db="UniProtKB">
        <authorList>
            <consortium name="EnsemblMetazoa"/>
        </authorList>
    </citation>
    <scope>IDENTIFICATION</scope>
</reference>
<protein>
    <recommendedName>
        <fullName evidence="2">Farnesoic acid O-methyl transferase domain-containing protein</fullName>
    </recommendedName>
</protein>
<proteinExistence type="predicted"/>
<dbReference type="Proteomes" id="UP000007110">
    <property type="component" value="Unassembled WGS sequence"/>
</dbReference>
<dbReference type="Pfam" id="PF12248">
    <property type="entry name" value="Methyltransf_FA"/>
    <property type="match status" value="1"/>
</dbReference>
<dbReference type="KEGG" id="spu:115919769"/>
<feature type="region of interest" description="Disordered" evidence="1">
    <location>
        <begin position="114"/>
        <end position="137"/>
    </location>
</feature>